<protein>
    <submittedName>
        <fullName evidence="1">RNA polymerase II transcription factor</fullName>
    </submittedName>
</protein>
<sequence length="117" mass="12541">MGVRAAPARPGIRRCFHPANTAHMANSPAGEGAGRAVKAKDPEWFDRVGTWADNASSQGSCEAHQAPRSTKRLFAKFLRLWSLTGSDGVAYIAFIEDGGGAGAGRTVRWELVRGKLF</sequence>
<organism evidence="1">
    <name type="scientific">Aurantimonas manganoxydans</name>
    <dbReference type="NCBI Taxonomy" id="651183"/>
    <lineage>
        <taxon>Bacteria</taxon>
        <taxon>Pseudomonadati</taxon>
        <taxon>Pseudomonadota</taxon>
        <taxon>Alphaproteobacteria</taxon>
        <taxon>Hyphomicrobiales</taxon>
        <taxon>Aurantimonadaceae</taxon>
        <taxon>Aurantimonas</taxon>
    </lineage>
</organism>
<dbReference type="EMBL" id="LC066380">
    <property type="protein sequence ID" value="BAT29363.1"/>
    <property type="molecule type" value="Genomic_DNA"/>
</dbReference>
<proteinExistence type="predicted"/>
<dbReference type="AlphaFoldDB" id="A0A0P0Z5U8"/>
<name>A0A0P0Z5U8_9HYPH</name>
<accession>A0A0P0Z5U8</accession>
<reference evidence="1" key="1">
    <citation type="journal article" date="2015" name="Proc. Natl. Acad. Sci. U.S.A.">
        <title>Bacterial clade with the ribosomal RNA operon on a small plasmid rather than the chromosome.</title>
        <authorList>
            <person name="Anda M."/>
            <person name="Ohtsubo Y."/>
            <person name="Okubo T."/>
            <person name="Sugawara M."/>
            <person name="Nagata Y."/>
            <person name="Tsuda M."/>
            <person name="Minamisawa K."/>
            <person name="Mitsui H."/>
        </authorList>
    </citation>
    <scope>NUCLEOTIDE SEQUENCE</scope>
    <source>
        <strain evidence="1">DSM 21871</strain>
    </source>
</reference>
<evidence type="ECO:0000313" key="1">
    <source>
        <dbReference type="EMBL" id="BAT29363.1"/>
    </source>
</evidence>